<dbReference type="Proteomes" id="UP000299102">
    <property type="component" value="Unassembled WGS sequence"/>
</dbReference>
<keyword evidence="2" id="KW-0479">Metal-binding</keyword>
<organism evidence="4 5">
    <name type="scientific">Eumeta variegata</name>
    <name type="common">Bagworm moth</name>
    <name type="synonym">Eumeta japonica</name>
    <dbReference type="NCBI Taxonomy" id="151549"/>
    <lineage>
        <taxon>Eukaryota</taxon>
        <taxon>Metazoa</taxon>
        <taxon>Ecdysozoa</taxon>
        <taxon>Arthropoda</taxon>
        <taxon>Hexapoda</taxon>
        <taxon>Insecta</taxon>
        <taxon>Pterygota</taxon>
        <taxon>Neoptera</taxon>
        <taxon>Endopterygota</taxon>
        <taxon>Lepidoptera</taxon>
        <taxon>Glossata</taxon>
        <taxon>Ditrysia</taxon>
        <taxon>Tineoidea</taxon>
        <taxon>Psychidae</taxon>
        <taxon>Oiketicinae</taxon>
        <taxon>Eumeta</taxon>
    </lineage>
</organism>
<dbReference type="InterPro" id="IPR027806">
    <property type="entry name" value="HARBI1_dom"/>
</dbReference>
<keyword evidence="5" id="KW-1185">Reference proteome</keyword>
<evidence type="ECO:0000313" key="4">
    <source>
        <dbReference type="EMBL" id="GBO99871.1"/>
    </source>
</evidence>
<protein>
    <submittedName>
        <fullName evidence="4">Nuclease HARBI1</fullName>
    </submittedName>
</protein>
<evidence type="ECO:0000256" key="2">
    <source>
        <dbReference type="ARBA" id="ARBA00022723"/>
    </source>
</evidence>
<evidence type="ECO:0000259" key="3">
    <source>
        <dbReference type="Pfam" id="PF13359"/>
    </source>
</evidence>
<dbReference type="AlphaFoldDB" id="A0A4C1SCQ3"/>
<feature type="domain" description="DDE Tnp4" evidence="3">
    <location>
        <begin position="2"/>
        <end position="118"/>
    </location>
</feature>
<dbReference type="GO" id="GO:0046872">
    <property type="term" value="F:metal ion binding"/>
    <property type="evidence" value="ECO:0007669"/>
    <property type="project" value="UniProtKB-KW"/>
</dbReference>
<dbReference type="STRING" id="151549.A0A4C1SCQ3"/>
<name>A0A4C1SCQ3_EUMVA</name>
<proteinExistence type="predicted"/>
<evidence type="ECO:0000313" key="5">
    <source>
        <dbReference type="Proteomes" id="UP000299102"/>
    </source>
</evidence>
<dbReference type="OrthoDB" id="8065482at2759"/>
<reference evidence="4 5" key="1">
    <citation type="journal article" date="2019" name="Commun. Biol.">
        <title>The bagworm genome reveals a unique fibroin gene that provides high tensile strength.</title>
        <authorList>
            <person name="Kono N."/>
            <person name="Nakamura H."/>
            <person name="Ohtoshi R."/>
            <person name="Tomita M."/>
            <person name="Numata K."/>
            <person name="Arakawa K."/>
        </authorList>
    </citation>
    <scope>NUCLEOTIDE SEQUENCE [LARGE SCALE GENOMIC DNA]</scope>
</reference>
<comment type="cofactor">
    <cofactor evidence="1">
        <name>a divalent metal cation</name>
        <dbReference type="ChEBI" id="CHEBI:60240"/>
    </cofactor>
</comment>
<accession>A0A4C1SCQ3</accession>
<evidence type="ECO:0000256" key="1">
    <source>
        <dbReference type="ARBA" id="ARBA00001968"/>
    </source>
</evidence>
<dbReference type="Pfam" id="PF13359">
    <property type="entry name" value="DDE_Tnp_4"/>
    <property type="match status" value="1"/>
</dbReference>
<gene>
    <name evidence="4" type="primary">HARBI1</name>
    <name evidence="4" type="ORF">EVAR_71440_1</name>
</gene>
<dbReference type="EMBL" id="BGZK01003315">
    <property type="protein sequence ID" value="GBO99871.1"/>
    <property type="molecule type" value="Genomic_DNA"/>
</dbReference>
<sequence length="165" mass="18433">MKIRAVDATRPGSCHDAFVLNLSSVSTYYSEAYFYGSRNSLLLADSACALQPYVLVPYKSAAFGTMQHKFNITHSSARNVVERTIGNLKSRYRSLQVCLFYSPSEVVKIVNVCCALTNICKHYNVPVANEDELVPISNEEVEDTDQLQDNITGVKIRDNIARTLM</sequence>
<comment type="caution">
    <text evidence="4">The sequence shown here is derived from an EMBL/GenBank/DDBJ whole genome shotgun (WGS) entry which is preliminary data.</text>
</comment>